<dbReference type="AlphaFoldDB" id="A0A1W1C0H6"/>
<keyword evidence="1" id="KW-1133">Transmembrane helix</keyword>
<accession>A0A1W1C0H6</accession>
<keyword evidence="1" id="KW-0472">Membrane</keyword>
<name>A0A1W1C0H6_9ZZZZ</name>
<dbReference type="EMBL" id="FPHG01000038">
    <property type="protein sequence ID" value="SFV59299.1"/>
    <property type="molecule type" value="Genomic_DNA"/>
</dbReference>
<evidence type="ECO:0008006" key="3">
    <source>
        <dbReference type="Google" id="ProtNLM"/>
    </source>
</evidence>
<proteinExistence type="predicted"/>
<evidence type="ECO:0000313" key="2">
    <source>
        <dbReference type="EMBL" id="SFV59299.1"/>
    </source>
</evidence>
<protein>
    <recommendedName>
        <fullName evidence="3">DUF420 domain-containing protein</fullName>
    </recommendedName>
</protein>
<evidence type="ECO:0000256" key="1">
    <source>
        <dbReference type="SAM" id="Phobius"/>
    </source>
</evidence>
<dbReference type="InterPro" id="IPR007352">
    <property type="entry name" value="DUF420"/>
</dbReference>
<feature type="transmembrane region" description="Helical" evidence="1">
    <location>
        <begin position="20"/>
        <end position="38"/>
    </location>
</feature>
<reference evidence="2" key="1">
    <citation type="submission" date="2016-10" db="EMBL/GenBank/DDBJ databases">
        <authorList>
            <person name="de Groot N.N."/>
        </authorList>
    </citation>
    <scope>NUCLEOTIDE SEQUENCE</scope>
</reference>
<dbReference type="Pfam" id="PF04238">
    <property type="entry name" value="DUF420"/>
    <property type="match status" value="1"/>
</dbReference>
<feature type="transmembrane region" description="Helical" evidence="1">
    <location>
        <begin position="88"/>
        <end position="115"/>
    </location>
</feature>
<sequence>MDYMFSSGFLGTRAPFFMDLVTLIVTLLPFLVAVAIGFARNYNYNLHSRVQIIIFIFSLVVLSYFEYGVRIGGGFSGYIKDSGVSYNYAFLVLILHIIISTITLGFWISTIIQAVNDKKHKLLFGLHSASHKKAGLRTFFGIILTSISGLWVYLLLFVF</sequence>
<feature type="transmembrane region" description="Helical" evidence="1">
    <location>
        <begin position="50"/>
        <end position="68"/>
    </location>
</feature>
<organism evidence="2">
    <name type="scientific">hydrothermal vent metagenome</name>
    <dbReference type="NCBI Taxonomy" id="652676"/>
    <lineage>
        <taxon>unclassified sequences</taxon>
        <taxon>metagenomes</taxon>
        <taxon>ecological metagenomes</taxon>
    </lineage>
</organism>
<gene>
    <name evidence="2" type="ORF">MNB_SV-9-729</name>
</gene>
<feature type="transmembrane region" description="Helical" evidence="1">
    <location>
        <begin position="136"/>
        <end position="158"/>
    </location>
</feature>
<keyword evidence="1" id="KW-0812">Transmembrane</keyword>